<accession>A0AAW9NWB3</accession>
<evidence type="ECO:0000313" key="1">
    <source>
        <dbReference type="EMBL" id="MEC1180254.1"/>
    </source>
</evidence>
<gene>
    <name evidence="1" type="ORF">P9B03_17255</name>
</gene>
<sequence length="62" mass="6860">MTSNNFSNFQELTDQDLLRVEGGGDIMTDVGYLVGRALGTIYSPRNLKNAILIHPPIFIPKP</sequence>
<dbReference type="AlphaFoldDB" id="A0AAW9NWB3"/>
<dbReference type="EMBL" id="JARSFG010000024">
    <property type="protein sequence ID" value="MEC1180254.1"/>
    <property type="molecule type" value="Genomic_DNA"/>
</dbReference>
<reference evidence="1 2" key="1">
    <citation type="submission" date="2023-03" db="EMBL/GenBank/DDBJ databases">
        <title>Bacillus Genome Sequencing.</title>
        <authorList>
            <person name="Dunlap C."/>
        </authorList>
    </citation>
    <scope>NUCLEOTIDE SEQUENCE [LARGE SCALE GENOMIC DNA]</scope>
    <source>
        <strain evidence="1 2">B-59205</strain>
    </source>
</reference>
<keyword evidence="2" id="KW-1185">Reference proteome</keyword>
<dbReference type="Proteomes" id="UP001344888">
    <property type="component" value="Unassembled WGS sequence"/>
</dbReference>
<evidence type="ECO:0000313" key="2">
    <source>
        <dbReference type="Proteomes" id="UP001344888"/>
    </source>
</evidence>
<evidence type="ECO:0008006" key="3">
    <source>
        <dbReference type="Google" id="ProtNLM"/>
    </source>
</evidence>
<name>A0AAW9NWB3_9BACL</name>
<comment type="caution">
    <text evidence="1">The sequence shown here is derived from an EMBL/GenBank/DDBJ whole genome shotgun (WGS) entry which is preliminary data.</text>
</comment>
<organism evidence="1 2">
    <name type="scientific">Metasolibacillus meyeri</name>
    <dbReference type="NCBI Taxonomy" id="1071052"/>
    <lineage>
        <taxon>Bacteria</taxon>
        <taxon>Bacillati</taxon>
        <taxon>Bacillota</taxon>
        <taxon>Bacilli</taxon>
        <taxon>Bacillales</taxon>
        <taxon>Caryophanaceae</taxon>
        <taxon>Metasolibacillus</taxon>
    </lineage>
</organism>
<protein>
    <recommendedName>
        <fullName evidence="3">ComC/BlpC family peptide pheromone/bacteriocin</fullName>
    </recommendedName>
</protein>
<dbReference type="RefSeq" id="WP_326124833.1">
    <property type="nucleotide sequence ID" value="NZ_JARSFG010000024.1"/>
</dbReference>
<proteinExistence type="predicted"/>